<dbReference type="InterPro" id="IPR058355">
    <property type="entry name" value="DUF8042"/>
</dbReference>
<sequence>NDTLVKEDAVASIGETPISEIRTVSFNTAKDPAEKVVDLLKKMGAYLEGFSAGVCEVADQFRMGSPEEASRILLQAIEGIGSFIELLSAVRLVTGSELSDLSYENKSLKEREEKLLDITKKIQASQEEKDWITIADLLEYELGPLMTEWKEMIPLLESEVLKST</sequence>
<name>A0A3B1BLA1_9ZZZZ</name>
<dbReference type="AlphaFoldDB" id="A0A3B1BLA1"/>
<evidence type="ECO:0000259" key="1">
    <source>
        <dbReference type="Pfam" id="PF26154"/>
    </source>
</evidence>
<evidence type="ECO:0000313" key="2">
    <source>
        <dbReference type="EMBL" id="VAX15321.1"/>
    </source>
</evidence>
<protein>
    <recommendedName>
        <fullName evidence="1">DUF8042 domain-containing protein</fullName>
    </recommendedName>
</protein>
<accession>A0A3B1BLA1</accession>
<dbReference type="EMBL" id="UOGB01000013">
    <property type="protein sequence ID" value="VAX15321.1"/>
    <property type="molecule type" value="Genomic_DNA"/>
</dbReference>
<reference evidence="2" key="1">
    <citation type="submission" date="2018-06" db="EMBL/GenBank/DDBJ databases">
        <authorList>
            <person name="Zhirakovskaya E."/>
        </authorList>
    </citation>
    <scope>NUCLEOTIDE SEQUENCE</scope>
</reference>
<gene>
    <name evidence="2" type="ORF">MNBD_NITROSPINAE03-574</name>
</gene>
<dbReference type="Pfam" id="PF26154">
    <property type="entry name" value="DUF8042"/>
    <property type="match status" value="1"/>
</dbReference>
<feature type="domain" description="DUF8042" evidence="1">
    <location>
        <begin position="34"/>
        <end position="153"/>
    </location>
</feature>
<feature type="non-terminal residue" evidence="2">
    <location>
        <position position="1"/>
    </location>
</feature>
<proteinExistence type="predicted"/>
<organism evidence="2">
    <name type="scientific">hydrothermal vent metagenome</name>
    <dbReference type="NCBI Taxonomy" id="652676"/>
    <lineage>
        <taxon>unclassified sequences</taxon>
        <taxon>metagenomes</taxon>
        <taxon>ecological metagenomes</taxon>
    </lineage>
</organism>